<evidence type="ECO:0000313" key="13">
    <source>
        <dbReference type="EMBL" id="PGH20825.1"/>
    </source>
</evidence>
<dbReference type="SUPFAM" id="SSF103506">
    <property type="entry name" value="Mitochondrial carrier"/>
    <property type="match status" value="1"/>
</dbReference>
<protein>
    <recommendedName>
        <fullName evidence="15">Mitochondrial thiamine pyrophosphate carrier 1</fullName>
    </recommendedName>
</protein>
<reference evidence="13 14" key="1">
    <citation type="submission" date="2017-10" db="EMBL/GenBank/DDBJ databases">
        <title>Comparative genomics in systemic dimorphic fungi from Ajellomycetaceae.</title>
        <authorList>
            <person name="Munoz J.F."/>
            <person name="Mcewen J.G."/>
            <person name="Clay O.K."/>
            <person name="Cuomo C.A."/>
        </authorList>
    </citation>
    <scope>NUCLEOTIDE SEQUENCE [LARGE SCALE GENOMIC DNA]</scope>
    <source>
        <strain evidence="13 14">UAMH7299</strain>
    </source>
</reference>
<dbReference type="STRING" id="1447883.A0A2B7YHQ8"/>
<evidence type="ECO:0000313" key="14">
    <source>
        <dbReference type="Proteomes" id="UP000224634"/>
    </source>
</evidence>
<dbReference type="InterPro" id="IPR023395">
    <property type="entry name" value="MCP_dom_sf"/>
</dbReference>
<dbReference type="Proteomes" id="UP000224634">
    <property type="component" value="Unassembled WGS sequence"/>
</dbReference>
<name>A0A2B7YHQ8_POLH7</name>
<dbReference type="PANTHER" id="PTHR45624:SF9">
    <property type="entry name" value="CARRIER PROTEIN, PUTATIVE (AFU_ORTHOLOGUE AFUA_4G06390)-RELATED"/>
    <property type="match status" value="1"/>
</dbReference>
<evidence type="ECO:0000256" key="9">
    <source>
        <dbReference type="ARBA" id="ARBA00023136"/>
    </source>
</evidence>
<evidence type="ECO:0000256" key="5">
    <source>
        <dbReference type="ARBA" id="ARBA00022737"/>
    </source>
</evidence>
<keyword evidence="8" id="KW-0496">Mitochondrion</keyword>
<keyword evidence="9 10" id="KW-0472">Membrane</keyword>
<evidence type="ECO:0000256" key="4">
    <source>
        <dbReference type="ARBA" id="ARBA00022692"/>
    </source>
</evidence>
<dbReference type="AlphaFoldDB" id="A0A2B7YHQ8"/>
<comment type="caution">
    <text evidence="13">The sequence shown here is derived from an EMBL/GenBank/DDBJ whole genome shotgun (WGS) entry which is preliminary data.</text>
</comment>
<dbReference type="EMBL" id="PDNA01000038">
    <property type="protein sequence ID" value="PGH20825.1"/>
    <property type="molecule type" value="Genomic_DNA"/>
</dbReference>
<feature type="repeat" description="Solcar" evidence="10">
    <location>
        <begin position="152"/>
        <end position="257"/>
    </location>
</feature>
<evidence type="ECO:0000256" key="3">
    <source>
        <dbReference type="ARBA" id="ARBA00022448"/>
    </source>
</evidence>
<dbReference type="InterPro" id="IPR050567">
    <property type="entry name" value="Mitochondrial_Carrier"/>
</dbReference>
<feature type="compositionally biased region" description="Low complexity" evidence="12">
    <location>
        <begin position="14"/>
        <end position="25"/>
    </location>
</feature>
<accession>A0A2B7YHQ8</accession>
<keyword evidence="6" id="KW-0999">Mitochondrion inner membrane</keyword>
<comment type="similarity">
    <text evidence="2 11">Belongs to the mitochondrial carrier (TC 2.A.29) family.</text>
</comment>
<comment type="subcellular location">
    <subcellularLocation>
        <location evidence="1">Mitochondrion membrane</location>
        <topology evidence="1">Multi-pass membrane protein</topology>
    </subcellularLocation>
</comment>
<feature type="region of interest" description="Disordered" evidence="12">
    <location>
        <begin position="1"/>
        <end position="30"/>
    </location>
</feature>
<keyword evidence="7" id="KW-1133">Transmembrane helix</keyword>
<evidence type="ECO:0000256" key="8">
    <source>
        <dbReference type="ARBA" id="ARBA00023128"/>
    </source>
</evidence>
<dbReference type="Pfam" id="PF00153">
    <property type="entry name" value="Mito_carr"/>
    <property type="match status" value="3"/>
</dbReference>
<keyword evidence="14" id="KW-1185">Reference proteome</keyword>
<dbReference type="GO" id="GO:0031966">
    <property type="term" value="C:mitochondrial membrane"/>
    <property type="evidence" value="ECO:0007669"/>
    <property type="project" value="UniProtKB-SubCell"/>
</dbReference>
<evidence type="ECO:0000256" key="6">
    <source>
        <dbReference type="ARBA" id="ARBA00022792"/>
    </source>
</evidence>
<sequence>MPPLQQNHNESKHAPIPATASASTPVIPSTGLSMDEAARNRFLKHYRTQTASAASTIIATLTVTPLENLKTRMQTHDFKGVIDCARYIWRTEGFRGYTAGALPPMMSVTFVRVTNFTVYQKMKYAISDAFERITGEAPLVLYNTPGSLPTFSTVTTFSLAGMVAGLAATPIACPFELAKNVVQTSVLMAHRSHATTGSSARHASLRDMPRLGTFEAIRQIISRHGYRGLYTGVRLHALRDTVGTGLYFGIYETAKQLISTYLGESHSPFGAPMAAGALSGVIPWVCTYSLDTKKTRAQSILLGKSKEIGEASMAAARSSMYKGMSVSILRTAFQNMILLTTFEYLKAKINKLET</sequence>
<dbReference type="OrthoDB" id="2382881at2759"/>
<keyword evidence="4 10" id="KW-0812">Transmembrane</keyword>
<dbReference type="PANTHER" id="PTHR45624">
    <property type="entry name" value="MITOCHONDRIAL BASIC AMINO ACIDS TRANSPORTER-RELATED"/>
    <property type="match status" value="1"/>
</dbReference>
<evidence type="ECO:0000256" key="11">
    <source>
        <dbReference type="RuleBase" id="RU000488"/>
    </source>
</evidence>
<keyword evidence="5" id="KW-0677">Repeat</keyword>
<dbReference type="Gene3D" id="1.50.40.10">
    <property type="entry name" value="Mitochondrial carrier domain"/>
    <property type="match status" value="1"/>
</dbReference>
<evidence type="ECO:0000256" key="2">
    <source>
        <dbReference type="ARBA" id="ARBA00006375"/>
    </source>
</evidence>
<evidence type="ECO:0000256" key="10">
    <source>
        <dbReference type="PROSITE-ProRule" id="PRU00282"/>
    </source>
</evidence>
<feature type="repeat" description="Solcar" evidence="10">
    <location>
        <begin position="267"/>
        <end position="348"/>
    </location>
</feature>
<evidence type="ECO:0000256" key="1">
    <source>
        <dbReference type="ARBA" id="ARBA00004225"/>
    </source>
</evidence>
<proteinExistence type="inferred from homology"/>
<feature type="repeat" description="Solcar" evidence="10">
    <location>
        <begin position="43"/>
        <end position="125"/>
    </location>
</feature>
<gene>
    <name evidence="13" type="ORF">AJ80_03452</name>
</gene>
<evidence type="ECO:0000256" key="12">
    <source>
        <dbReference type="SAM" id="MobiDB-lite"/>
    </source>
</evidence>
<evidence type="ECO:0000256" key="7">
    <source>
        <dbReference type="ARBA" id="ARBA00022989"/>
    </source>
</evidence>
<keyword evidence="3 11" id="KW-0813">Transport</keyword>
<dbReference type="GO" id="GO:0022857">
    <property type="term" value="F:transmembrane transporter activity"/>
    <property type="evidence" value="ECO:0007669"/>
    <property type="project" value="TreeGrafter"/>
</dbReference>
<dbReference type="InterPro" id="IPR018108">
    <property type="entry name" value="MCP_transmembrane"/>
</dbReference>
<dbReference type="PROSITE" id="PS50920">
    <property type="entry name" value="SOLCAR"/>
    <property type="match status" value="3"/>
</dbReference>
<evidence type="ECO:0008006" key="15">
    <source>
        <dbReference type="Google" id="ProtNLM"/>
    </source>
</evidence>
<organism evidence="13 14">
    <name type="scientific">Polytolypa hystricis (strain UAMH7299)</name>
    <dbReference type="NCBI Taxonomy" id="1447883"/>
    <lineage>
        <taxon>Eukaryota</taxon>
        <taxon>Fungi</taxon>
        <taxon>Dikarya</taxon>
        <taxon>Ascomycota</taxon>
        <taxon>Pezizomycotina</taxon>
        <taxon>Eurotiomycetes</taxon>
        <taxon>Eurotiomycetidae</taxon>
        <taxon>Onygenales</taxon>
        <taxon>Onygenales incertae sedis</taxon>
        <taxon>Polytolypa</taxon>
    </lineage>
</organism>
<dbReference type="FunFam" id="1.50.40.10:FF:000167">
    <property type="entry name" value="Uncharacterized mitochondrial carrier C29A3.11c"/>
    <property type="match status" value="1"/>
</dbReference>